<evidence type="ECO:0000256" key="1">
    <source>
        <dbReference type="ARBA" id="ARBA00009463"/>
    </source>
</evidence>
<dbReference type="PIRSF" id="PIRSF000105">
    <property type="entry name" value="HCDH"/>
    <property type="match status" value="1"/>
</dbReference>
<dbReference type="eggNOG" id="KOG2304">
    <property type="taxonomic scope" value="Eukaryota"/>
</dbReference>
<feature type="site" description="Important for catalytic activity" evidence="3">
    <location>
        <position position="170"/>
    </location>
</feature>
<feature type="binding site" evidence="4">
    <location>
        <position position="173"/>
    </location>
    <ligand>
        <name>NAD(+)</name>
        <dbReference type="ChEBI" id="CHEBI:57540"/>
    </ligand>
</feature>
<dbReference type="Pfam" id="PF02737">
    <property type="entry name" value="3HCDH_N"/>
    <property type="match status" value="1"/>
</dbReference>
<comment type="similarity">
    <text evidence="1">Belongs to the 3-hydroxyacyl-CoA dehydrogenase family.</text>
</comment>
<keyword evidence="4" id="KW-0520">NAD</keyword>
<evidence type="ECO:0000256" key="4">
    <source>
        <dbReference type="PIRSR" id="PIRSR000105-2"/>
    </source>
</evidence>
<dbReference type="SUPFAM" id="SSF48179">
    <property type="entry name" value="6-phosphogluconate dehydrogenase C-terminal domain-like"/>
    <property type="match status" value="1"/>
</dbReference>
<keyword evidence="8" id="KW-1185">Reference proteome</keyword>
<dbReference type="HOGENOM" id="CLU_009834_2_0_1"/>
<evidence type="ECO:0000259" key="5">
    <source>
        <dbReference type="Pfam" id="PF00725"/>
    </source>
</evidence>
<dbReference type="EMBL" id="DF238772">
    <property type="protein sequence ID" value="GAC93089.1"/>
    <property type="molecule type" value="Genomic_DNA"/>
</dbReference>
<feature type="binding site" evidence="4">
    <location>
        <position position="114"/>
    </location>
    <ligand>
        <name>NAD(+)</name>
        <dbReference type="ChEBI" id="CHEBI:57540"/>
    </ligand>
</feature>
<protein>
    <submittedName>
        <fullName evidence="7">3-hydroxyacyl-CoA dehydrogenase</fullName>
    </submittedName>
</protein>
<dbReference type="InterPro" id="IPR022694">
    <property type="entry name" value="3-OHacyl-CoA_DH"/>
</dbReference>
<feature type="binding site" evidence="4">
    <location>
        <position position="42"/>
    </location>
    <ligand>
        <name>NAD(+)</name>
        <dbReference type="ChEBI" id="CHEBI:57540"/>
    </ligand>
</feature>
<evidence type="ECO:0000313" key="7">
    <source>
        <dbReference type="EMBL" id="GAC93089.1"/>
    </source>
</evidence>
<feature type="binding site" evidence="4">
    <location>
        <position position="136"/>
    </location>
    <ligand>
        <name>NAD(+)</name>
        <dbReference type="ChEBI" id="CHEBI:57540"/>
    </ligand>
</feature>
<dbReference type="InterPro" id="IPR036291">
    <property type="entry name" value="NAD(P)-bd_dom_sf"/>
</dbReference>
<evidence type="ECO:0000313" key="8">
    <source>
        <dbReference type="Proteomes" id="UP000014071"/>
    </source>
</evidence>
<evidence type="ECO:0000259" key="6">
    <source>
        <dbReference type="Pfam" id="PF02737"/>
    </source>
</evidence>
<feature type="domain" description="3-hydroxyacyl-CoA dehydrogenase C-terminal" evidence="5">
    <location>
        <begin position="216"/>
        <end position="307"/>
    </location>
</feature>
<evidence type="ECO:0000256" key="2">
    <source>
        <dbReference type="ARBA" id="ARBA00023002"/>
    </source>
</evidence>
<proteinExistence type="inferred from homology"/>
<dbReference type="PANTHER" id="PTHR48075">
    <property type="entry name" value="3-HYDROXYACYL-COA DEHYDROGENASE FAMILY PROTEIN"/>
    <property type="match status" value="1"/>
</dbReference>
<gene>
    <name evidence="7" type="ORF">PHSY_000650</name>
</gene>
<evidence type="ECO:0000256" key="3">
    <source>
        <dbReference type="PIRSR" id="PIRSR000105-1"/>
    </source>
</evidence>
<dbReference type="STRING" id="1305764.R9NWZ8"/>
<dbReference type="GeneID" id="24105955"/>
<accession>R9NWZ8</accession>
<dbReference type="Pfam" id="PF00725">
    <property type="entry name" value="3HCDH"/>
    <property type="match status" value="1"/>
</dbReference>
<keyword evidence="2" id="KW-0560">Oxidoreductase</keyword>
<dbReference type="RefSeq" id="XP_012186676.1">
    <property type="nucleotide sequence ID" value="XM_012331286.1"/>
</dbReference>
<organism evidence="7 8">
    <name type="scientific">Pseudozyma hubeiensis (strain SY62)</name>
    <name type="common">Yeast</name>
    <dbReference type="NCBI Taxonomy" id="1305764"/>
    <lineage>
        <taxon>Eukaryota</taxon>
        <taxon>Fungi</taxon>
        <taxon>Dikarya</taxon>
        <taxon>Basidiomycota</taxon>
        <taxon>Ustilaginomycotina</taxon>
        <taxon>Ustilaginomycetes</taxon>
        <taxon>Ustilaginales</taxon>
        <taxon>Ustilaginaceae</taxon>
        <taxon>Pseudozyma</taxon>
    </lineage>
</organism>
<reference evidence="8" key="1">
    <citation type="journal article" date="2013" name="Genome Announc.">
        <title>Draft genome sequence of the basidiomycetous yeast-like fungus Pseudozyma hubeiensis SY62, which produces an abundant amount of the biosurfactant mannosylerythritol lipids.</title>
        <authorList>
            <person name="Konishi M."/>
            <person name="Hatada Y."/>
            <person name="Horiuchi J."/>
        </authorList>
    </citation>
    <scope>NUCLEOTIDE SEQUENCE [LARGE SCALE GENOMIC DNA]</scope>
    <source>
        <strain evidence="8">SY62</strain>
    </source>
</reference>
<sequence>MAASTISHGVKTLGVVGAGQMGLGIAYVAALRAQIPSVLLCDASPAALEKGVSFFETLLKKDVSKGKIQQADADAARSRLITVGNLEDFATKGGKGAEAADMVIEAATENLAIKQKIFGTLASTLPLETILATNTSSISVSKIAASAVGAGVKAGSEEAWKSPARALGIHFFNPVPVMPLVELIPAIQTSPEVVARSRAFAQACGKEVTTSKDVPGFVSNRLLMPFINEAVMALEKGIASKEDIDKTLRLGMNHPMGPLTLADFIGLDTCLSIMETLYRETADSKYRPAVLLGRMVDAGWFGKKSGKVKPRRQAILTSKIAFVKCPFNRAKPDDDNLSQPKATERQKRKQAVSIFFATLTPTA</sequence>
<name>R9NWZ8_PSEHS</name>
<feature type="binding site" evidence="4">
    <location>
        <begin position="17"/>
        <end position="22"/>
    </location>
    <ligand>
        <name>NAD(+)</name>
        <dbReference type="ChEBI" id="CHEBI:57540"/>
    </ligand>
</feature>
<dbReference type="GO" id="GO:0016616">
    <property type="term" value="F:oxidoreductase activity, acting on the CH-OH group of donors, NAD or NADP as acceptor"/>
    <property type="evidence" value="ECO:0007669"/>
    <property type="project" value="InterPro"/>
</dbReference>
<dbReference type="GO" id="GO:0006631">
    <property type="term" value="P:fatty acid metabolic process"/>
    <property type="evidence" value="ECO:0007669"/>
    <property type="project" value="InterPro"/>
</dbReference>
<dbReference type="InterPro" id="IPR006108">
    <property type="entry name" value="3HC_DH_C"/>
</dbReference>
<dbReference type="OrthoDB" id="5958943at2759"/>
<feature type="binding site" evidence="4">
    <location>
        <position position="304"/>
    </location>
    <ligand>
        <name>NAD(+)</name>
        <dbReference type="ChEBI" id="CHEBI:57540"/>
    </ligand>
</feature>
<dbReference type="InterPro" id="IPR006176">
    <property type="entry name" value="3-OHacyl-CoA_DH_NAD-bd"/>
</dbReference>
<dbReference type="InterPro" id="IPR008927">
    <property type="entry name" value="6-PGluconate_DH-like_C_sf"/>
</dbReference>
<dbReference type="SUPFAM" id="SSF51735">
    <property type="entry name" value="NAD(P)-binding Rossmann-fold domains"/>
    <property type="match status" value="1"/>
</dbReference>
<dbReference type="InterPro" id="IPR013328">
    <property type="entry name" value="6PGD_dom2"/>
</dbReference>
<dbReference type="Gene3D" id="3.40.50.720">
    <property type="entry name" value="NAD(P)-binding Rossmann-like Domain"/>
    <property type="match status" value="1"/>
</dbReference>
<dbReference type="PANTHER" id="PTHR48075:SF5">
    <property type="entry name" value="3-HYDROXYBUTYRYL-COA DEHYDROGENASE"/>
    <property type="match status" value="1"/>
</dbReference>
<dbReference type="GO" id="GO:0070403">
    <property type="term" value="F:NAD+ binding"/>
    <property type="evidence" value="ECO:0007669"/>
    <property type="project" value="InterPro"/>
</dbReference>
<dbReference type="Proteomes" id="UP000014071">
    <property type="component" value="Unassembled WGS sequence"/>
</dbReference>
<dbReference type="AlphaFoldDB" id="R9NWZ8"/>
<feature type="binding site" evidence="4">
    <location>
        <position position="109"/>
    </location>
    <ligand>
        <name>NAD(+)</name>
        <dbReference type="ChEBI" id="CHEBI:57540"/>
    </ligand>
</feature>
<feature type="domain" description="3-hydroxyacyl-CoA dehydrogenase NAD binding" evidence="6">
    <location>
        <begin position="13"/>
        <end position="213"/>
    </location>
</feature>
<dbReference type="Gene3D" id="1.10.1040.10">
    <property type="entry name" value="N-(1-d-carboxylethyl)-l-norvaline Dehydrogenase, domain 2"/>
    <property type="match status" value="1"/>
</dbReference>